<proteinExistence type="predicted"/>
<evidence type="ECO:0000259" key="7">
    <source>
        <dbReference type="PROSITE" id="PS50043"/>
    </source>
</evidence>
<dbReference type="PANTHER" id="PTHR44688:SF16">
    <property type="entry name" value="DNA-BINDING TRANSCRIPTIONAL ACTIVATOR DEVR_DOSR"/>
    <property type="match status" value="1"/>
</dbReference>
<sequence length="218" mass="23710">MTGMTNDTADPVVFVIDDDSAMREAVETLLDSVGLRVRSFDAAPPFQALDVPDAPACVVLDVRLKGQSGLAVQADIARELRIPVILMTAHGDIPMSVQAMKAGAVDFLPKPFRGQDMIDAVTRALESDRKRRALDRSAALLRACYASLTPRERTIMAMVANGLLNKQIATELKLSEITVKLHRGQAMKKMKSQSLADFVLKADALGLVDRESRLAEHA</sequence>
<keyword evidence="4" id="KW-0238">DNA-binding</keyword>
<accession>A0A6P2ND28</accession>
<dbReference type="FunFam" id="3.40.50.2300:FF:000018">
    <property type="entry name" value="DNA-binding transcriptional regulator NtrC"/>
    <property type="match status" value="1"/>
</dbReference>
<dbReference type="InterPro" id="IPR001789">
    <property type="entry name" value="Sig_transdc_resp-reg_receiver"/>
</dbReference>
<dbReference type="GO" id="GO:0003677">
    <property type="term" value="F:DNA binding"/>
    <property type="evidence" value="ECO:0007669"/>
    <property type="project" value="UniProtKB-KW"/>
</dbReference>
<dbReference type="GO" id="GO:0000160">
    <property type="term" value="P:phosphorelay signal transduction system"/>
    <property type="evidence" value="ECO:0007669"/>
    <property type="project" value="UniProtKB-KW"/>
</dbReference>
<dbReference type="Gene3D" id="1.10.10.10">
    <property type="entry name" value="Winged helix-like DNA-binding domain superfamily/Winged helix DNA-binding domain"/>
    <property type="match status" value="1"/>
</dbReference>
<dbReference type="Pfam" id="PF00072">
    <property type="entry name" value="Response_reg"/>
    <property type="match status" value="1"/>
</dbReference>
<dbReference type="PROSITE" id="PS50043">
    <property type="entry name" value="HTH_LUXR_2"/>
    <property type="match status" value="1"/>
</dbReference>
<protein>
    <submittedName>
        <fullName evidence="9">Chemotaxis protein CheY</fullName>
    </submittedName>
</protein>
<evidence type="ECO:0000259" key="8">
    <source>
        <dbReference type="PROSITE" id="PS50110"/>
    </source>
</evidence>
<dbReference type="InterPro" id="IPR000792">
    <property type="entry name" value="Tscrpt_reg_LuxR_C"/>
</dbReference>
<dbReference type="RefSeq" id="WP_174904851.1">
    <property type="nucleotide sequence ID" value="NZ_CABVPL010000035.1"/>
</dbReference>
<gene>
    <name evidence="9" type="ORF">BLA24064_04263</name>
</gene>
<dbReference type="EMBL" id="CABVPL010000035">
    <property type="protein sequence ID" value="VWB89833.1"/>
    <property type="molecule type" value="Genomic_DNA"/>
</dbReference>
<evidence type="ECO:0000313" key="10">
    <source>
        <dbReference type="Proteomes" id="UP000494222"/>
    </source>
</evidence>
<dbReference type="SUPFAM" id="SSF52172">
    <property type="entry name" value="CheY-like"/>
    <property type="match status" value="1"/>
</dbReference>
<keyword evidence="2" id="KW-0902">Two-component regulatory system</keyword>
<feature type="domain" description="HTH luxR-type" evidence="7">
    <location>
        <begin position="141"/>
        <end position="206"/>
    </location>
</feature>
<dbReference type="PANTHER" id="PTHR44688">
    <property type="entry name" value="DNA-BINDING TRANSCRIPTIONAL ACTIVATOR DEVR_DOSR"/>
    <property type="match status" value="1"/>
</dbReference>
<dbReference type="GO" id="GO:0006355">
    <property type="term" value="P:regulation of DNA-templated transcription"/>
    <property type="evidence" value="ECO:0007669"/>
    <property type="project" value="InterPro"/>
</dbReference>
<evidence type="ECO:0000256" key="6">
    <source>
        <dbReference type="PROSITE-ProRule" id="PRU00169"/>
    </source>
</evidence>
<dbReference type="InterPro" id="IPR011006">
    <property type="entry name" value="CheY-like_superfamily"/>
</dbReference>
<dbReference type="Pfam" id="PF00196">
    <property type="entry name" value="GerE"/>
    <property type="match status" value="1"/>
</dbReference>
<dbReference type="SMART" id="SM00448">
    <property type="entry name" value="REC"/>
    <property type="match status" value="1"/>
</dbReference>
<keyword evidence="5" id="KW-0804">Transcription</keyword>
<evidence type="ECO:0000256" key="4">
    <source>
        <dbReference type="ARBA" id="ARBA00023125"/>
    </source>
</evidence>
<evidence type="ECO:0000256" key="1">
    <source>
        <dbReference type="ARBA" id="ARBA00022553"/>
    </source>
</evidence>
<dbReference type="CDD" id="cd06170">
    <property type="entry name" value="LuxR_C_like"/>
    <property type="match status" value="1"/>
</dbReference>
<evidence type="ECO:0000256" key="2">
    <source>
        <dbReference type="ARBA" id="ARBA00023012"/>
    </source>
</evidence>
<dbReference type="AlphaFoldDB" id="A0A6P2ND28"/>
<feature type="domain" description="Response regulatory" evidence="8">
    <location>
        <begin position="12"/>
        <end position="125"/>
    </location>
</feature>
<organism evidence="9 10">
    <name type="scientific">Burkholderia latens</name>
    <dbReference type="NCBI Taxonomy" id="488446"/>
    <lineage>
        <taxon>Bacteria</taxon>
        <taxon>Pseudomonadati</taxon>
        <taxon>Pseudomonadota</taxon>
        <taxon>Betaproteobacteria</taxon>
        <taxon>Burkholderiales</taxon>
        <taxon>Burkholderiaceae</taxon>
        <taxon>Burkholderia</taxon>
        <taxon>Burkholderia cepacia complex</taxon>
    </lineage>
</organism>
<dbReference type="InterPro" id="IPR036388">
    <property type="entry name" value="WH-like_DNA-bd_sf"/>
</dbReference>
<dbReference type="Proteomes" id="UP000494222">
    <property type="component" value="Unassembled WGS sequence"/>
</dbReference>
<keyword evidence="3" id="KW-0805">Transcription regulation</keyword>
<reference evidence="9 10" key="1">
    <citation type="submission" date="2019-09" db="EMBL/GenBank/DDBJ databases">
        <authorList>
            <person name="Depoorter E."/>
        </authorList>
    </citation>
    <scope>NUCLEOTIDE SEQUENCE [LARGE SCALE GENOMIC DNA]</scope>
    <source>
        <strain evidence="9">LMG 24064</strain>
    </source>
</reference>
<name>A0A6P2ND28_9BURK</name>
<keyword evidence="1 6" id="KW-0597">Phosphoprotein</keyword>
<evidence type="ECO:0000256" key="5">
    <source>
        <dbReference type="ARBA" id="ARBA00023163"/>
    </source>
</evidence>
<feature type="modified residue" description="4-aspartylphosphate" evidence="6">
    <location>
        <position position="61"/>
    </location>
</feature>
<dbReference type="PRINTS" id="PR00038">
    <property type="entry name" value="HTHLUXR"/>
</dbReference>
<dbReference type="GeneID" id="99791544"/>
<dbReference type="SMART" id="SM00421">
    <property type="entry name" value="HTH_LUXR"/>
    <property type="match status" value="1"/>
</dbReference>
<evidence type="ECO:0000313" key="9">
    <source>
        <dbReference type="EMBL" id="VWB89833.1"/>
    </source>
</evidence>
<evidence type="ECO:0000256" key="3">
    <source>
        <dbReference type="ARBA" id="ARBA00023015"/>
    </source>
</evidence>
<dbReference type="PROSITE" id="PS50110">
    <property type="entry name" value="RESPONSE_REGULATORY"/>
    <property type="match status" value="1"/>
</dbReference>
<dbReference type="Gene3D" id="3.40.50.2300">
    <property type="match status" value="1"/>
</dbReference>